<reference evidence="1" key="2">
    <citation type="submission" date="2014-06" db="EMBL/GenBank/DDBJ databases">
        <authorList>
            <person name="Aslett M."/>
        </authorList>
    </citation>
    <scope>NUCLEOTIDE SEQUENCE</scope>
</reference>
<sequence>MHVCPFVFTLRCVSVGGGGRCRARRRDDQTCSIQKKRWTRGMHTEIPSAYQKRCNLHHSWVTTPVHQSARTVDMSRRVHRGLAYSGDLTAIYWLSSSCGGHFLVVAFVSLPCLSL</sequence>
<evidence type="ECO:0000313" key="3">
    <source>
        <dbReference type="WBParaSite" id="EgrG_000715100"/>
    </source>
</evidence>
<accession>A0A068WYA5</accession>
<evidence type="ECO:0000313" key="2">
    <source>
        <dbReference type="Proteomes" id="UP000492820"/>
    </source>
</evidence>
<dbReference type="Proteomes" id="UP000492820">
    <property type="component" value="Unassembled WGS sequence"/>
</dbReference>
<proteinExistence type="predicted"/>
<dbReference type="AlphaFoldDB" id="A0A068WYA5"/>
<reference evidence="1 2" key="1">
    <citation type="journal article" date="2013" name="Nature">
        <title>The genomes of four tapeworm species reveal adaptations to parasitism.</title>
        <authorList>
            <person name="Tsai I.J."/>
            <person name="Zarowiecki M."/>
            <person name="Holroyd N."/>
            <person name="Garciarrubio A."/>
            <person name="Sanchez-Flores A."/>
            <person name="Brooks K.L."/>
            <person name="Tracey A."/>
            <person name="Bobes R.J."/>
            <person name="Fragoso G."/>
            <person name="Sciutto E."/>
            <person name="Aslett M."/>
            <person name="Beasley H."/>
            <person name="Bennett H.M."/>
            <person name="Cai J."/>
            <person name="Camicia F."/>
            <person name="Clark R."/>
            <person name="Cucher M."/>
            <person name="De Silva N."/>
            <person name="Day T.A."/>
            <person name="Deplazes P."/>
            <person name="Estrada K."/>
            <person name="Fernandez C."/>
            <person name="Holland P.W."/>
            <person name="Hou J."/>
            <person name="Hu S."/>
            <person name="Huckvale T."/>
            <person name="Hung S.S."/>
            <person name="Kamenetzky L."/>
            <person name="Keane J.A."/>
            <person name="Kiss F."/>
            <person name="Koziol U."/>
            <person name="Lambert O."/>
            <person name="Liu K."/>
            <person name="Luo X."/>
            <person name="Luo Y."/>
            <person name="Macchiaroli N."/>
            <person name="Nichol S."/>
            <person name="Paps J."/>
            <person name="Parkinson J."/>
            <person name="Pouchkina-Stantcheva N."/>
            <person name="Riddiford N."/>
            <person name="Rosenzvit M."/>
            <person name="Salinas G."/>
            <person name="Wasmuth J.D."/>
            <person name="Zamanian M."/>
            <person name="Zheng Y."/>
            <person name="Cai X."/>
            <person name="Soberon X."/>
            <person name="Olson P.D."/>
            <person name="Laclette J.P."/>
            <person name="Brehm K."/>
            <person name="Berriman M."/>
            <person name="Garciarrubio A."/>
            <person name="Bobes R.J."/>
            <person name="Fragoso G."/>
            <person name="Sanchez-Flores A."/>
            <person name="Estrada K."/>
            <person name="Cevallos M.A."/>
            <person name="Morett E."/>
            <person name="Gonzalez V."/>
            <person name="Portillo T."/>
            <person name="Ochoa-Leyva A."/>
            <person name="Jose M.V."/>
            <person name="Sciutto E."/>
            <person name="Landa A."/>
            <person name="Jimenez L."/>
            <person name="Valdes V."/>
            <person name="Carrero J.C."/>
            <person name="Larralde C."/>
            <person name="Morales-Montor J."/>
            <person name="Limon-Lason J."/>
            <person name="Soberon X."/>
            <person name="Laclette J.P."/>
        </authorList>
    </citation>
    <scope>NUCLEOTIDE SEQUENCE [LARGE SCALE GENOMIC DNA]</scope>
</reference>
<dbReference type="EMBL" id="LK028591">
    <property type="protein sequence ID" value="CDS23461.1"/>
    <property type="molecule type" value="Genomic_DNA"/>
</dbReference>
<gene>
    <name evidence="1" type="ORF">EgrG_000715100</name>
</gene>
<evidence type="ECO:0000313" key="1">
    <source>
        <dbReference type="EMBL" id="CDS23461.1"/>
    </source>
</evidence>
<protein>
    <submittedName>
        <fullName evidence="3">Secreted protein</fullName>
    </submittedName>
</protein>
<reference evidence="3" key="3">
    <citation type="submission" date="2020-10" db="UniProtKB">
        <authorList>
            <consortium name="WormBaseParasite"/>
        </authorList>
    </citation>
    <scope>IDENTIFICATION</scope>
</reference>
<dbReference type="WBParaSite" id="EgrG_000715100">
    <property type="protein sequence ID" value="EgrG_000715100"/>
    <property type="gene ID" value="EgrG_000715100"/>
</dbReference>
<organism evidence="1">
    <name type="scientific">Echinococcus granulosus</name>
    <name type="common">Hydatid tapeworm</name>
    <dbReference type="NCBI Taxonomy" id="6210"/>
    <lineage>
        <taxon>Eukaryota</taxon>
        <taxon>Metazoa</taxon>
        <taxon>Spiralia</taxon>
        <taxon>Lophotrochozoa</taxon>
        <taxon>Platyhelminthes</taxon>
        <taxon>Cestoda</taxon>
        <taxon>Eucestoda</taxon>
        <taxon>Cyclophyllidea</taxon>
        <taxon>Taeniidae</taxon>
        <taxon>Echinococcus</taxon>
        <taxon>Echinococcus granulosus group</taxon>
    </lineage>
</organism>
<name>A0A068WYA5_ECHGR</name>